<keyword evidence="1" id="KW-0472">Membrane</keyword>
<evidence type="ECO:0000313" key="3">
    <source>
        <dbReference type="Proteomes" id="UP000001288"/>
    </source>
</evidence>
<gene>
    <name evidence="2" type="ordered locus">LMRG_00784</name>
</gene>
<reference evidence="3" key="1">
    <citation type="submission" date="2010-04" db="EMBL/GenBank/DDBJ databases">
        <title>The genome sequence of Listeria monocytogenes strain 10403S.</title>
        <authorList>
            <consortium name="The Broad Institute Genome Sequencing Platform"/>
            <consortium name="The Broad Institute Genome Sequencing Center for Infectious Disease."/>
            <person name="Borowsky M."/>
            <person name="Borodovsky M."/>
            <person name="Young S.K."/>
            <person name="Zeng Q."/>
            <person name="Koehrsen M."/>
            <person name="Fitzgerald M."/>
            <person name="Wiedmann M."/>
            <person name="Swaminathan B."/>
            <person name="Lauer P."/>
            <person name="Portnoy D."/>
            <person name="Cossart P."/>
            <person name="Buchrieser C."/>
            <person name="Higgins D."/>
            <person name="Abouelleil A."/>
            <person name="Alvarado L."/>
            <person name="Arachchi H.M."/>
            <person name="Berlin A."/>
            <person name="Borenstein D."/>
            <person name="Brown A."/>
            <person name="Chapman S.B."/>
            <person name="Chen Z."/>
            <person name="Dunbar C.D."/>
            <person name="Engels R."/>
            <person name="Freedman E."/>
            <person name="Gearin G."/>
            <person name="Gellesch M."/>
            <person name="Goldberg J."/>
            <person name="Griggs A."/>
            <person name="Gujja S."/>
            <person name="Heilman E."/>
            <person name="Heiman D."/>
            <person name="Howarth C."/>
            <person name="Jen D."/>
            <person name="Larson L."/>
            <person name="Lui A."/>
            <person name="MacDonald J."/>
            <person name="Mehta T."/>
            <person name="Montmayeur A."/>
            <person name="Neiman D."/>
            <person name="Park D."/>
            <person name="Pearson M."/>
            <person name="Priest M."/>
            <person name="Richards J."/>
            <person name="Roberts A."/>
            <person name="Saif S."/>
            <person name="Shea T."/>
            <person name="Shenoy N."/>
            <person name="Sisk P."/>
            <person name="Stolte C."/>
            <person name="Sykes S."/>
            <person name="Walk T."/>
            <person name="White J."/>
            <person name="Yandava C."/>
            <person name="Haas B."/>
            <person name="Nusbaum C."/>
            <person name="Birren B."/>
        </authorList>
    </citation>
    <scope>NUCLEOTIDE SEQUENCE [LARGE SCALE GENOMIC DNA]</scope>
    <source>
        <strain evidence="3">10403S</strain>
    </source>
</reference>
<feature type="transmembrane region" description="Helical" evidence="1">
    <location>
        <begin position="38"/>
        <end position="58"/>
    </location>
</feature>
<name>A0A0H3GG31_LISM4</name>
<dbReference type="HOGENOM" id="CLU_142821_0_0_9"/>
<proteinExistence type="predicted"/>
<organism evidence="2 3">
    <name type="scientific">Listeria monocytogenes serotype 1/2a (strain 10403S)</name>
    <dbReference type="NCBI Taxonomy" id="393133"/>
    <lineage>
        <taxon>Bacteria</taxon>
        <taxon>Bacillati</taxon>
        <taxon>Bacillota</taxon>
        <taxon>Bacilli</taxon>
        <taxon>Bacillales</taxon>
        <taxon>Listeriaceae</taxon>
        <taxon>Listeria</taxon>
    </lineage>
</organism>
<dbReference type="Proteomes" id="UP000001288">
    <property type="component" value="Chromosome"/>
</dbReference>
<dbReference type="EMBL" id="CP002002">
    <property type="protein sequence ID" value="AEO06319.1"/>
    <property type="molecule type" value="Genomic_DNA"/>
</dbReference>
<keyword evidence="1" id="KW-1133">Transmembrane helix</keyword>
<evidence type="ECO:0000256" key="1">
    <source>
        <dbReference type="SAM" id="Phobius"/>
    </source>
</evidence>
<evidence type="ECO:0000313" key="2">
    <source>
        <dbReference type="EMBL" id="AEO06319.1"/>
    </source>
</evidence>
<dbReference type="AlphaFoldDB" id="A0A0H3GG31"/>
<protein>
    <submittedName>
        <fullName evidence="2">Secreted protein</fullName>
    </submittedName>
</protein>
<keyword evidence="1" id="KW-0812">Transmembrane</keyword>
<sequence length="155" mass="17987">MHFLFIFFTKPYFGWCFEVNYAITSSRVYGREVCIKPMTTVIIILLIAAIALFVISFLQKGDNKQLEKELEDVAAQWMQENFELKQRISELEKAMKMDSPSIEAEQVPDSPKVRELMKKQVITLYTSGIVTSEIAEQSSLPKEEVEKIIEEYLKH</sequence>
<dbReference type="KEGG" id="lmt:LMRG_00784"/>
<accession>A0A0H3GG31</accession>